<dbReference type="GO" id="GO:0005634">
    <property type="term" value="C:nucleus"/>
    <property type="evidence" value="ECO:0007669"/>
    <property type="project" value="TreeGrafter"/>
</dbReference>
<dbReference type="OrthoDB" id="4088536at2759"/>
<evidence type="ECO:0000313" key="3">
    <source>
        <dbReference type="EMBL" id="VEU20005.1"/>
    </source>
</evidence>
<keyword evidence="4" id="KW-1185">Reference proteome</keyword>
<dbReference type="Pfam" id="PF13324">
    <property type="entry name" value="GCIP_N"/>
    <property type="match status" value="1"/>
</dbReference>
<dbReference type="Proteomes" id="UP000290900">
    <property type="component" value="Unassembled WGS sequence"/>
</dbReference>
<reference evidence="3 4" key="1">
    <citation type="submission" date="2018-12" db="EMBL/GenBank/DDBJ databases">
        <authorList>
            <person name="Tiukova I."/>
            <person name="Dainat J."/>
        </authorList>
    </citation>
    <scope>NUCLEOTIDE SEQUENCE [LARGE SCALE GENOMIC DNA]</scope>
</reference>
<protein>
    <submittedName>
        <fullName evidence="3">DEKNAAC100296</fullName>
    </submittedName>
</protein>
<dbReference type="FunCoup" id="A0A448YGC2">
    <property type="interactions" value="72"/>
</dbReference>
<sequence>MDLKNPTKNDIEKLLASLKNAIDYWVCTMSPEGQRLNTSNQASSTTTRIQESHLSLPLEELIKLTSLVHARATKLGIVFKPPIIEENYHACYVELNEGVRNLILLVSLSKQLTVEEQKYSKLLVRDLLRSIKVLLTSYSGLLGELEQTLGVGGDNTSDESYRLVSVGKIWEACGGIQDNVHQGSSGLLKRRLKQTNQLIADALNEYEDWLANPVVENFDEGFGEVEDDEDDEEQDTEAEGKSPSETPGLESDAEVEVDSDLVALGKQWGSKIKMVRLLVSSLDKSIPSSKYTISFSKSIDLLDARMPKLSEAVDDVVASVIYDQDLDGAKEAGKTLIDGAMEVASLVKKMNMHSQTRIRWIDTWTKKFIE</sequence>
<feature type="region of interest" description="Disordered" evidence="1">
    <location>
        <begin position="225"/>
        <end position="255"/>
    </location>
</feature>
<gene>
    <name evidence="3" type="ORF">BRENAR_LOCUS740</name>
</gene>
<proteinExistence type="predicted"/>
<accession>A0A448YGC2</accession>
<dbReference type="PANTHER" id="PTHR15492">
    <property type="entry name" value="CYCLIN D1-BINDING PROTEIN 1"/>
    <property type="match status" value="1"/>
</dbReference>
<dbReference type="InterPro" id="IPR049317">
    <property type="entry name" value="GCIP-like_N"/>
</dbReference>
<dbReference type="InterPro" id="IPR026907">
    <property type="entry name" value="GCIP-like"/>
</dbReference>
<dbReference type="AlphaFoldDB" id="A0A448YGC2"/>
<evidence type="ECO:0000313" key="4">
    <source>
        <dbReference type="Proteomes" id="UP000290900"/>
    </source>
</evidence>
<organism evidence="3 4">
    <name type="scientific">Brettanomyces naardenensis</name>
    <name type="common">Yeast</name>
    <dbReference type="NCBI Taxonomy" id="13370"/>
    <lineage>
        <taxon>Eukaryota</taxon>
        <taxon>Fungi</taxon>
        <taxon>Dikarya</taxon>
        <taxon>Ascomycota</taxon>
        <taxon>Saccharomycotina</taxon>
        <taxon>Pichiomycetes</taxon>
        <taxon>Pichiales</taxon>
        <taxon>Pichiaceae</taxon>
        <taxon>Brettanomyces</taxon>
    </lineage>
</organism>
<evidence type="ECO:0000256" key="1">
    <source>
        <dbReference type="SAM" id="MobiDB-lite"/>
    </source>
</evidence>
<dbReference type="EMBL" id="CAACVR010000001">
    <property type="protein sequence ID" value="VEU20005.1"/>
    <property type="molecule type" value="Genomic_DNA"/>
</dbReference>
<dbReference type="Gene3D" id="1.20.1410.10">
    <property type="entry name" value="I/LWEQ domain"/>
    <property type="match status" value="1"/>
</dbReference>
<feature type="compositionally biased region" description="Acidic residues" evidence="1">
    <location>
        <begin position="225"/>
        <end position="237"/>
    </location>
</feature>
<dbReference type="PANTHER" id="PTHR15492:SF1">
    <property type="entry name" value="CYCLIN-D1-BINDING PROTEIN 1"/>
    <property type="match status" value="1"/>
</dbReference>
<feature type="domain" description="Cyclin-D1-binding protein 1-like N-terminal" evidence="2">
    <location>
        <begin position="60"/>
        <end position="211"/>
    </location>
</feature>
<dbReference type="InParanoid" id="A0A448YGC2"/>
<dbReference type="STRING" id="13370.A0A448YGC2"/>
<name>A0A448YGC2_BRENA</name>
<evidence type="ECO:0000259" key="2">
    <source>
        <dbReference type="Pfam" id="PF13324"/>
    </source>
</evidence>